<dbReference type="InterPro" id="IPR020845">
    <property type="entry name" value="AMP-binding_CS"/>
</dbReference>
<dbReference type="InterPro" id="IPR042099">
    <property type="entry name" value="ANL_N_sf"/>
</dbReference>
<dbReference type="InterPro" id="IPR036291">
    <property type="entry name" value="NAD(P)-bd_dom_sf"/>
</dbReference>
<dbReference type="PANTHER" id="PTHR43439:SF2">
    <property type="entry name" value="ENZYME, PUTATIVE (JCVI)-RELATED"/>
    <property type="match status" value="1"/>
</dbReference>
<accession>A0ABQ0M9R3</accession>
<dbReference type="SUPFAM" id="SSF56801">
    <property type="entry name" value="Acetyl-CoA synthetase-like"/>
    <property type="match status" value="1"/>
</dbReference>
<gene>
    <name evidence="4" type="ORF">MCHLO_16321</name>
</gene>
<dbReference type="InterPro" id="IPR051414">
    <property type="entry name" value="Adenylate-forming_Reductase"/>
</dbReference>
<dbReference type="PANTHER" id="PTHR43439">
    <property type="entry name" value="PHENYLACETATE-COENZYME A LIGASE"/>
    <property type="match status" value="1"/>
</dbReference>
<sequence>MGLGFPKKPSPPMAPFVPPPIDDPSFRVTALIDHHRTVPNLTPALSWGNDDGTVTDISHFEFARAAHRAAELLRPGRRGGEEVDGATVAILAVTDALIAQTLVAGCILAGLLPFPISPRNPEAALIHLLISTKAHRIIVTRASVGPIVDSLVESMATKHPGYNLTVQEIPTFKQLYPYLGRETPDHPFMPYPLASAAPASTDPALILHSSGSTGLPKPIILSNRVFLSFCRLENIAEMARRAPRFYTGMMPTFHAFAILVHIMTPLAHGMTSCLAPPATLEGYRVPPAPSPDSVLLNARKAKVQGIVTVPAFVLDWAKNDRDVEYLVSLNILVFGSGPLASKVGDDLVRRGVKFGQVYGSTESGPTNKLVATGLDKHEWSWMEMSERAQVRWEPAGNGIFEAQYLTAEGIYHPAVENLPDVRGYSTRDLFEQHPTKPHLYRIVGRLDDVVVLGNGEKAVPGPMEDILNASPHVAGVLIFGRGRLQLGLLVQPSPAHAIDPNDQEQLAEYRNLIWSAVEEANAIAPTFAWIYKEMIVVTEPGRPMIKSPKGSVAKKATLELYAKEIDALYDTIEASSNAASDASLPFAWTVPNLQPWLLFHASSLSGKTIDHTVDLFEQGFDSLNATFLRHRIVGALRAAPATLDRAQAIPQNLIYTHSSVEKLAHALEGLVNGSTGDGRREAEAAMEAMVAKYSSGLDVMLAERQIPSPDGAVVLLTGSTGGLGSHMLELLVPNPAIKKIFTFNRPNEKVSILQRHVSAFAERALDSVVLKSEKLVLLEGDSTKSDLGLSAEEYTELQQSVTLIIHNAWALDFNKTLATFEPHVVGTRNFIDLARSTTANPRFVFTSSVGSVQSWDSSRGPVPEEALDPSVAVGVGYGESKYVAERLLAASGLRATSIRIGQVTGSASNGAWSTSEWVPGIVKSSITLGHFPADPGAFVPFIGPEAVAKAVVDTALLNGQVVPVLLNVVHPRPVSWDLAFGALAKASGVGKLVSIDAWLREVEGRAVSPTAADLEQVPAIKIVEFLRTTISRLTRVTFSTSRVNEITSALKDMKELDERDVEKWIGYWRSAGFI</sequence>
<dbReference type="Pfam" id="PF07993">
    <property type="entry name" value="NAD_binding_4"/>
    <property type="match status" value="1"/>
</dbReference>
<evidence type="ECO:0000313" key="5">
    <source>
        <dbReference type="Proteomes" id="UP000815677"/>
    </source>
</evidence>
<evidence type="ECO:0000313" key="4">
    <source>
        <dbReference type="EMBL" id="GAT60126.1"/>
    </source>
</evidence>
<dbReference type="Pfam" id="PF00501">
    <property type="entry name" value="AMP-binding"/>
    <property type="match status" value="1"/>
</dbReference>
<keyword evidence="5" id="KW-1185">Reference proteome</keyword>
<protein>
    <submittedName>
        <fullName evidence="4">Acetyl-CoA synthetase-like protein</fullName>
    </submittedName>
</protein>
<name>A0ABQ0M9R3_MYCCL</name>
<dbReference type="SUPFAM" id="SSF51735">
    <property type="entry name" value="NAD(P)-binding Rossmann-fold domains"/>
    <property type="match status" value="1"/>
</dbReference>
<dbReference type="InterPro" id="IPR020806">
    <property type="entry name" value="PKS_PP-bd"/>
</dbReference>
<reference evidence="4" key="1">
    <citation type="submission" date="2014-09" db="EMBL/GenBank/DDBJ databases">
        <title>Genome sequence of the luminous mushroom Mycena chlorophos for searching fungal bioluminescence genes.</title>
        <authorList>
            <person name="Tanaka Y."/>
            <person name="Kasuga D."/>
            <person name="Oba Y."/>
            <person name="Hase S."/>
            <person name="Sato K."/>
            <person name="Oba Y."/>
            <person name="Sakakibara Y."/>
        </authorList>
    </citation>
    <scope>NUCLEOTIDE SEQUENCE</scope>
</reference>
<feature type="domain" description="Polyketide synthase-like phosphopantetheine-binding" evidence="3">
    <location>
        <begin position="594"/>
        <end position="671"/>
    </location>
</feature>
<dbReference type="Gene3D" id="3.40.50.720">
    <property type="entry name" value="NAD(P)-binding Rossmann-like Domain"/>
    <property type="match status" value="1"/>
</dbReference>
<dbReference type="Pfam" id="PF23562">
    <property type="entry name" value="AMP-binding_C_3"/>
    <property type="match status" value="1"/>
</dbReference>
<dbReference type="EMBL" id="DF849942">
    <property type="protein sequence ID" value="GAT60126.1"/>
    <property type="molecule type" value="Genomic_DNA"/>
</dbReference>
<dbReference type="InterPro" id="IPR013120">
    <property type="entry name" value="FAR_NAD-bd"/>
</dbReference>
<dbReference type="SMART" id="SM00823">
    <property type="entry name" value="PKS_PP"/>
    <property type="match status" value="1"/>
</dbReference>
<dbReference type="PROSITE" id="PS00455">
    <property type="entry name" value="AMP_BINDING"/>
    <property type="match status" value="1"/>
</dbReference>
<evidence type="ECO:0000256" key="2">
    <source>
        <dbReference type="ARBA" id="ARBA00022553"/>
    </source>
</evidence>
<evidence type="ECO:0000259" key="3">
    <source>
        <dbReference type="SMART" id="SM00823"/>
    </source>
</evidence>
<evidence type="ECO:0000256" key="1">
    <source>
        <dbReference type="ARBA" id="ARBA00022450"/>
    </source>
</evidence>
<dbReference type="Proteomes" id="UP000815677">
    <property type="component" value="Unassembled WGS sequence"/>
</dbReference>
<keyword evidence="1" id="KW-0596">Phosphopantetheine</keyword>
<organism evidence="4 5">
    <name type="scientific">Mycena chlorophos</name>
    <name type="common">Agaric fungus</name>
    <name type="synonym">Agaricus chlorophos</name>
    <dbReference type="NCBI Taxonomy" id="658473"/>
    <lineage>
        <taxon>Eukaryota</taxon>
        <taxon>Fungi</taxon>
        <taxon>Dikarya</taxon>
        <taxon>Basidiomycota</taxon>
        <taxon>Agaricomycotina</taxon>
        <taxon>Agaricomycetes</taxon>
        <taxon>Agaricomycetidae</taxon>
        <taxon>Agaricales</taxon>
        <taxon>Marasmiineae</taxon>
        <taxon>Mycenaceae</taxon>
        <taxon>Mycena</taxon>
    </lineage>
</organism>
<dbReference type="Gene3D" id="3.40.50.12780">
    <property type="entry name" value="N-terminal domain of ligase-like"/>
    <property type="match status" value="1"/>
</dbReference>
<proteinExistence type="predicted"/>
<dbReference type="InterPro" id="IPR000873">
    <property type="entry name" value="AMP-dep_synth/lig_dom"/>
</dbReference>
<keyword evidence="2" id="KW-0597">Phosphoprotein</keyword>